<feature type="region of interest" description="Disordered" evidence="5">
    <location>
        <begin position="33"/>
        <end position="189"/>
    </location>
</feature>
<dbReference type="InterPro" id="IPR030385">
    <property type="entry name" value="G_IRG_dom"/>
</dbReference>
<dbReference type="Gene3D" id="3.40.50.300">
    <property type="entry name" value="P-loop containing nucleotide triphosphate hydrolases"/>
    <property type="match status" value="1"/>
</dbReference>
<evidence type="ECO:0000313" key="7">
    <source>
        <dbReference type="EMBL" id="SJL09538.1"/>
    </source>
</evidence>
<feature type="compositionally biased region" description="Basic and acidic residues" evidence="5">
    <location>
        <begin position="161"/>
        <end position="179"/>
    </location>
</feature>
<dbReference type="InterPro" id="IPR051515">
    <property type="entry name" value="IRG"/>
</dbReference>
<dbReference type="GO" id="GO:0016787">
    <property type="term" value="F:hydrolase activity"/>
    <property type="evidence" value="ECO:0007669"/>
    <property type="project" value="UniProtKB-KW"/>
</dbReference>
<gene>
    <name evidence="7" type="ORF">ARMOST_12918</name>
</gene>
<dbReference type="InterPro" id="IPR027417">
    <property type="entry name" value="P-loop_NTPase"/>
</dbReference>
<feature type="compositionally biased region" description="Basic and acidic residues" evidence="5">
    <location>
        <begin position="33"/>
        <end position="75"/>
    </location>
</feature>
<dbReference type="STRING" id="47428.A0A284RLA0"/>
<evidence type="ECO:0000256" key="3">
    <source>
        <dbReference type="ARBA" id="ARBA00022801"/>
    </source>
</evidence>
<reference evidence="8" key="1">
    <citation type="journal article" date="2017" name="Nat. Ecol. Evol.">
        <title>Genome expansion and lineage-specific genetic innovations in the forest pathogenic fungi Armillaria.</title>
        <authorList>
            <person name="Sipos G."/>
            <person name="Prasanna A.N."/>
            <person name="Walter M.C."/>
            <person name="O'Connor E."/>
            <person name="Balint B."/>
            <person name="Krizsan K."/>
            <person name="Kiss B."/>
            <person name="Hess J."/>
            <person name="Varga T."/>
            <person name="Slot J."/>
            <person name="Riley R."/>
            <person name="Boka B."/>
            <person name="Rigling D."/>
            <person name="Barry K."/>
            <person name="Lee J."/>
            <person name="Mihaltcheva S."/>
            <person name="LaButti K."/>
            <person name="Lipzen A."/>
            <person name="Waldron R."/>
            <person name="Moloney N.M."/>
            <person name="Sperisen C."/>
            <person name="Kredics L."/>
            <person name="Vagvoelgyi C."/>
            <person name="Patrignani A."/>
            <person name="Fitzpatrick D."/>
            <person name="Nagy I."/>
            <person name="Doyle S."/>
            <person name="Anderson J.B."/>
            <person name="Grigoriev I.V."/>
            <person name="Gueldener U."/>
            <person name="Muensterkoetter M."/>
            <person name="Nagy L.G."/>
        </authorList>
    </citation>
    <scope>NUCLEOTIDE SEQUENCE [LARGE SCALE GENOMIC DNA]</scope>
    <source>
        <strain evidence="8">C18/9</strain>
    </source>
</reference>
<dbReference type="PANTHER" id="PTHR32341:SF10">
    <property type="entry name" value="INTERFERON-INDUCIBLE GTPASE 5"/>
    <property type="match status" value="1"/>
</dbReference>
<organism evidence="7 8">
    <name type="scientific">Armillaria ostoyae</name>
    <name type="common">Armillaria root rot fungus</name>
    <dbReference type="NCBI Taxonomy" id="47428"/>
    <lineage>
        <taxon>Eukaryota</taxon>
        <taxon>Fungi</taxon>
        <taxon>Dikarya</taxon>
        <taxon>Basidiomycota</taxon>
        <taxon>Agaricomycotina</taxon>
        <taxon>Agaricomycetes</taxon>
        <taxon>Agaricomycetidae</taxon>
        <taxon>Agaricales</taxon>
        <taxon>Marasmiineae</taxon>
        <taxon>Physalacriaceae</taxon>
        <taxon>Armillaria</taxon>
    </lineage>
</organism>
<dbReference type="InterPro" id="IPR007743">
    <property type="entry name" value="Immunity-related_GTPase-like"/>
</dbReference>
<dbReference type="GO" id="GO:0016020">
    <property type="term" value="C:membrane"/>
    <property type="evidence" value="ECO:0007669"/>
    <property type="project" value="InterPro"/>
</dbReference>
<protein>
    <recommendedName>
        <fullName evidence="6">IRG-type G domain-containing protein</fullName>
    </recommendedName>
</protein>
<feature type="domain" description="IRG-type G" evidence="6">
    <location>
        <begin position="241"/>
        <end position="451"/>
    </location>
</feature>
<sequence>MGAAVSIIASIAAVAIPAIINAIRGSRVEENPTMRAIEEQHRREEERAEAQRRAEQMERERQEHAESLRREREAAQRAAELAEQLENQRRREEEERAETQRRAEQMERERQAHAESLRRERDAAQRAAQLAEQMEREKQAQAERIRVQQGEAQRAAQNAQHLEREKQEQMATARREREAAQTAAQAANELQEQVRKKEAEMKKVLDEQKAMEAKWKIGIHPVEWPSKEKYEATKRRFYKEGKFHLAIAGISGTGKSSLINAFRGIWDGDEGAAMTDIVETTSVVTPYPDPNPANPFIWFDVPGSGTLSCSDWTYFNDQGLYIFDAVIVLFGDRFTATDVAILKNCERYNIPTYIVRSKSDIHIENITKTKRRAAGAKANPAKILDDARKEYLARTQESVRLNLMKNDPPIRSQKMYAVSRDTLTMIVREEPLEDMLVLNEFELLRDILQDAYSRRSEKSYGTMSNLMKKTGMDIVRLFTN</sequence>
<feature type="compositionally biased region" description="Basic and acidic residues" evidence="5">
    <location>
        <begin position="133"/>
        <end position="146"/>
    </location>
</feature>
<keyword evidence="8" id="KW-1185">Reference proteome</keyword>
<dbReference type="PROSITE" id="PS51716">
    <property type="entry name" value="G_IRG"/>
    <property type="match status" value="1"/>
</dbReference>
<evidence type="ECO:0000256" key="4">
    <source>
        <dbReference type="ARBA" id="ARBA00023134"/>
    </source>
</evidence>
<evidence type="ECO:0000313" key="8">
    <source>
        <dbReference type="Proteomes" id="UP000219338"/>
    </source>
</evidence>
<dbReference type="PANTHER" id="PTHR32341">
    <property type="entry name" value="INTERFERON-INDUCIBLE GTPASE"/>
    <property type="match status" value="1"/>
</dbReference>
<dbReference type="AlphaFoldDB" id="A0A284RLA0"/>
<dbReference type="SUPFAM" id="SSF52540">
    <property type="entry name" value="P-loop containing nucleoside triphosphate hydrolases"/>
    <property type="match status" value="1"/>
</dbReference>
<keyword evidence="4" id="KW-0342">GTP-binding</keyword>
<comment type="similarity">
    <text evidence="1">Belongs to the TRAFAC class dynamin-like GTPase superfamily. IRG family.</text>
</comment>
<evidence type="ECO:0000259" key="6">
    <source>
        <dbReference type="PROSITE" id="PS51716"/>
    </source>
</evidence>
<keyword evidence="2" id="KW-0547">Nucleotide-binding</keyword>
<evidence type="ECO:0000256" key="1">
    <source>
        <dbReference type="ARBA" id="ARBA00005429"/>
    </source>
</evidence>
<evidence type="ECO:0000256" key="2">
    <source>
        <dbReference type="ARBA" id="ARBA00022741"/>
    </source>
</evidence>
<dbReference type="Pfam" id="PF05049">
    <property type="entry name" value="IIGP"/>
    <property type="match status" value="1"/>
</dbReference>
<keyword evidence="3" id="KW-0378">Hydrolase</keyword>
<accession>A0A284RLA0</accession>
<dbReference type="OMA" id="LQYTEGM"/>
<dbReference type="GO" id="GO:0005525">
    <property type="term" value="F:GTP binding"/>
    <property type="evidence" value="ECO:0007669"/>
    <property type="project" value="UniProtKB-KW"/>
</dbReference>
<dbReference type="OrthoDB" id="422720at2759"/>
<feature type="compositionally biased region" description="Low complexity" evidence="5">
    <location>
        <begin position="180"/>
        <end position="189"/>
    </location>
</feature>
<feature type="compositionally biased region" description="Low complexity" evidence="5">
    <location>
        <begin position="76"/>
        <end position="85"/>
    </location>
</feature>
<evidence type="ECO:0000256" key="5">
    <source>
        <dbReference type="SAM" id="MobiDB-lite"/>
    </source>
</evidence>
<proteinExistence type="inferred from homology"/>
<dbReference type="Proteomes" id="UP000219338">
    <property type="component" value="Unassembled WGS sequence"/>
</dbReference>
<feature type="compositionally biased region" description="Basic and acidic residues" evidence="5">
    <location>
        <begin position="86"/>
        <end position="124"/>
    </location>
</feature>
<name>A0A284RLA0_ARMOS</name>
<dbReference type="EMBL" id="FUEG01000010">
    <property type="protein sequence ID" value="SJL09538.1"/>
    <property type="molecule type" value="Genomic_DNA"/>
</dbReference>